<dbReference type="SMART" id="SM00530">
    <property type="entry name" value="HTH_XRE"/>
    <property type="match status" value="1"/>
</dbReference>
<dbReference type="GO" id="GO:0003677">
    <property type="term" value="F:DNA binding"/>
    <property type="evidence" value="ECO:0007669"/>
    <property type="project" value="InterPro"/>
</dbReference>
<reference evidence="3 4" key="1">
    <citation type="submission" date="2017-11" db="EMBL/GenBank/DDBJ databases">
        <title>Genomic Encyclopedia of Archaeal and Bacterial Type Strains, Phase II (KMG-II): From Individual Species to Whole Genera.</title>
        <authorList>
            <person name="Goeker M."/>
        </authorList>
    </citation>
    <scope>NUCLEOTIDE SEQUENCE [LARGE SCALE GENOMIC DNA]</scope>
    <source>
        <strain evidence="3 4">DSM 27763</strain>
    </source>
</reference>
<dbReference type="InterPro" id="IPR001387">
    <property type="entry name" value="Cro/C1-type_HTH"/>
</dbReference>
<accession>A0A2M9B8A7</accession>
<protein>
    <submittedName>
        <fullName evidence="3">Helix-turn-helix protein</fullName>
    </submittedName>
</protein>
<name>A0A2M9B8A7_9ACTN</name>
<dbReference type="Proteomes" id="UP000230842">
    <property type="component" value="Unassembled WGS sequence"/>
</dbReference>
<dbReference type="InterPro" id="IPR010982">
    <property type="entry name" value="Lambda_DNA-bd_dom_sf"/>
</dbReference>
<dbReference type="EMBL" id="PGEZ01000002">
    <property type="protein sequence ID" value="PJJ54158.1"/>
    <property type="molecule type" value="Genomic_DNA"/>
</dbReference>
<evidence type="ECO:0000259" key="2">
    <source>
        <dbReference type="PROSITE" id="PS50943"/>
    </source>
</evidence>
<feature type="region of interest" description="Disordered" evidence="1">
    <location>
        <begin position="1"/>
        <end position="42"/>
    </location>
</feature>
<dbReference type="CDD" id="cd00093">
    <property type="entry name" value="HTH_XRE"/>
    <property type="match status" value="1"/>
</dbReference>
<feature type="compositionally biased region" description="Low complexity" evidence="1">
    <location>
        <begin position="123"/>
        <end position="142"/>
    </location>
</feature>
<gene>
    <name evidence="3" type="ORF">CLV56_3662</name>
</gene>
<organism evidence="3 4">
    <name type="scientific">Mumia flava</name>
    <dbReference type="NCBI Taxonomy" id="1348852"/>
    <lineage>
        <taxon>Bacteria</taxon>
        <taxon>Bacillati</taxon>
        <taxon>Actinomycetota</taxon>
        <taxon>Actinomycetes</taxon>
        <taxon>Propionibacteriales</taxon>
        <taxon>Nocardioidaceae</taxon>
        <taxon>Mumia</taxon>
    </lineage>
</organism>
<dbReference type="RefSeq" id="WP_100415386.1">
    <property type="nucleotide sequence ID" value="NZ_PGEZ01000002.1"/>
</dbReference>
<dbReference type="AlphaFoldDB" id="A0A2M9B8A7"/>
<evidence type="ECO:0000313" key="3">
    <source>
        <dbReference type="EMBL" id="PJJ54158.1"/>
    </source>
</evidence>
<comment type="caution">
    <text evidence="3">The sequence shown here is derived from an EMBL/GenBank/DDBJ whole genome shotgun (WGS) entry which is preliminary data.</text>
</comment>
<dbReference type="OrthoDB" id="3188736at2"/>
<keyword evidence="4" id="KW-1185">Reference proteome</keyword>
<dbReference type="PROSITE" id="PS50943">
    <property type="entry name" value="HTH_CROC1"/>
    <property type="match status" value="1"/>
</dbReference>
<proteinExistence type="predicted"/>
<feature type="compositionally biased region" description="Basic and acidic residues" evidence="1">
    <location>
        <begin position="1"/>
        <end position="22"/>
    </location>
</feature>
<dbReference type="Gene3D" id="1.10.260.40">
    <property type="entry name" value="lambda repressor-like DNA-binding domains"/>
    <property type="match status" value="1"/>
</dbReference>
<evidence type="ECO:0000313" key="4">
    <source>
        <dbReference type="Proteomes" id="UP000230842"/>
    </source>
</evidence>
<feature type="region of interest" description="Disordered" evidence="1">
    <location>
        <begin position="120"/>
        <end position="142"/>
    </location>
</feature>
<evidence type="ECO:0000256" key="1">
    <source>
        <dbReference type="SAM" id="MobiDB-lite"/>
    </source>
</evidence>
<dbReference type="Pfam" id="PF13560">
    <property type="entry name" value="HTH_31"/>
    <property type="match status" value="1"/>
</dbReference>
<sequence length="142" mass="15017">MGDLIRFEPREQPREHTPRSDAHAPSSRIPGRTAPRAPLDEPEPLWRVVLGRRLRALRLERGQRLADTAGAAGISVQYLSEVERGLKEPSSEIVAAVAGALGCTLLDLTAGVSLDLRSRTVSRGAGPTAGPTQGGAPQARAA</sequence>
<feature type="domain" description="HTH cro/C1-type" evidence="2">
    <location>
        <begin position="54"/>
        <end position="108"/>
    </location>
</feature>
<dbReference type="SUPFAM" id="SSF47413">
    <property type="entry name" value="lambda repressor-like DNA-binding domains"/>
    <property type="match status" value="1"/>
</dbReference>